<evidence type="ECO:0000313" key="3">
    <source>
        <dbReference type="Proteomes" id="UP000199223"/>
    </source>
</evidence>
<evidence type="ECO:0000256" key="1">
    <source>
        <dbReference type="SAM" id="Coils"/>
    </source>
</evidence>
<keyword evidence="3" id="KW-1185">Reference proteome</keyword>
<evidence type="ECO:0000313" key="2">
    <source>
        <dbReference type="EMBL" id="SEI66419.1"/>
    </source>
</evidence>
<dbReference type="AlphaFoldDB" id="A0A1H6SET0"/>
<sequence length="113" mass="12641">MAGLEPEQLLAWITGVGGVAVGVWTKFGSSRDTAFARITGERDRLDRRVSELEKGREEDRARLDKVEGELEALRLDHKTLLDFLRDIVSGRFDSDWVKGRAADLLERFGGGKP</sequence>
<dbReference type="Proteomes" id="UP000199223">
    <property type="component" value="Unassembled WGS sequence"/>
</dbReference>
<protein>
    <submittedName>
        <fullName evidence="2">Uncharacterized protein</fullName>
    </submittedName>
</protein>
<reference evidence="3" key="1">
    <citation type="submission" date="2016-10" db="EMBL/GenBank/DDBJ databases">
        <authorList>
            <person name="Varghese N."/>
            <person name="Submissions S."/>
        </authorList>
    </citation>
    <scope>NUCLEOTIDE SEQUENCE [LARGE SCALE GENOMIC DNA]</scope>
    <source>
        <strain evidence="3">CGMCC 1.10218</strain>
    </source>
</reference>
<name>A0A1H6SET0_9DEIO</name>
<proteinExistence type="predicted"/>
<accession>A0A1H6SET0</accession>
<dbReference type="EMBL" id="FNZA01000001">
    <property type="protein sequence ID" value="SEI66419.1"/>
    <property type="molecule type" value="Genomic_DNA"/>
</dbReference>
<feature type="coiled-coil region" evidence="1">
    <location>
        <begin position="42"/>
        <end position="76"/>
    </location>
</feature>
<dbReference type="OrthoDB" id="71070at2"/>
<gene>
    <name evidence="2" type="ORF">SAMN04488058_101280</name>
</gene>
<dbReference type="STRING" id="856736.SAMN04488058_101280"/>
<organism evidence="2 3">
    <name type="scientific">Deinococcus reticulitermitis</name>
    <dbReference type="NCBI Taxonomy" id="856736"/>
    <lineage>
        <taxon>Bacteria</taxon>
        <taxon>Thermotogati</taxon>
        <taxon>Deinococcota</taxon>
        <taxon>Deinococci</taxon>
        <taxon>Deinococcales</taxon>
        <taxon>Deinococcaceae</taxon>
        <taxon>Deinococcus</taxon>
    </lineage>
</organism>
<keyword evidence="1" id="KW-0175">Coiled coil</keyword>
<dbReference type="RefSeq" id="WP_092262714.1">
    <property type="nucleotide sequence ID" value="NZ_FNZA01000001.1"/>
</dbReference>